<evidence type="ECO:0000313" key="2">
    <source>
        <dbReference type="EMBL" id="OMO56840.1"/>
    </source>
</evidence>
<evidence type="ECO:0000256" key="1">
    <source>
        <dbReference type="SAM" id="SignalP"/>
    </source>
</evidence>
<name>A0A1R3GFN8_COCAP</name>
<accession>A0A1R3GFN8</accession>
<dbReference type="Proteomes" id="UP000188268">
    <property type="component" value="Unassembled WGS sequence"/>
</dbReference>
<feature type="signal peptide" evidence="1">
    <location>
        <begin position="1"/>
        <end position="33"/>
    </location>
</feature>
<reference evidence="2 3" key="1">
    <citation type="submission" date="2013-09" db="EMBL/GenBank/DDBJ databases">
        <title>Corchorus capsularis genome sequencing.</title>
        <authorList>
            <person name="Alam M."/>
            <person name="Haque M.S."/>
            <person name="Islam M.S."/>
            <person name="Emdad E.M."/>
            <person name="Islam M.M."/>
            <person name="Ahmed B."/>
            <person name="Halim A."/>
            <person name="Hossen Q.M.M."/>
            <person name="Hossain M.Z."/>
            <person name="Ahmed R."/>
            <person name="Khan M.M."/>
            <person name="Islam R."/>
            <person name="Rashid M.M."/>
            <person name="Khan S.A."/>
            <person name="Rahman M.S."/>
            <person name="Alam M."/>
        </authorList>
    </citation>
    <scope>NUCLEOTIDE SEQUENCE [LARGE SCALE GENOMIC DNA]</scope>
    <source>
        <strain evidence="3">cv. CVL-1</strain>
        <tissue evidence="2">Whole seedling</tissue>
    </source>
</reference>
<evidence type="ECO:0000313" key="3">
    <source>
        <dbReference type="Proteomes" id="UP000188268"/>
    </source>
</evidence>
<gene>
    <name evidence="2" type="ORF">CCACVL1_26232</name>
</gene>
<keyword evidence="1" id="KW-0732">Signal</keyword>
<dbReference type="AlphaFoldDB" id="A0A1R3GFN8"/>
<proteinExistence type="predicted"/>
<protein>
    <submittedName>
        <fullName evidence="2">Vacuolar protein sorting protein</fullName>
    </submittedName>
</protein>
<dbReference type="Gramene" id="OMO56840">
    <property type="protein sequence ID" value="OMO56840"/>
    <property type="gene ID" value="CCACVL1_26232"/>
</dbReference>
<keyword evidence="3" id="KW-1185">Reference proteome</keyword>
<sequence>MAPLFPPRNPPFRPRLLLVLHLLPLSFPPHVQNDRRRLPESTIDLLPPLQQLHIDDHVVFMAGVFTVVSGAGDPVHDAGLRGGVRIQILDGNRVAERLLPFRIELPNPAVRV</sequence>
<feature type="chain" id="PRO_5012435764" evidence="1">
    <location>
        <begin position="34"/>
        <end position="112"/>
    </location>
</feature>
<organism evidence="2 3">
    <name type="scientific">Corchorus capsularis</name>
    <name type="common">Jute</name>
    <dbReference type="NCBI Taxonomy" id="210143"/>
    <lineage>
        <taxon>Eukaryota</taxon>
        <taxon>Viridiplantae</taxon>
        <taxon>Streptophyta</taxon>
        <taxon>Embryophyta</taxon>
        <taxon>Tracheophyta</taxon>
        <taxon>Spermatophyta</taxon>
        <taxon>Magnoliopsida</taxon>
        <taxon>eudicotyledons</taxon>
        <taxon>Gunneridae</taxon>
        <taxon>Pentapetalae</taxon>
        <taxon>rosids</taxon>
        <taxon>malvids</taxon>
        <taxon>Malvales</taxon>
        <taxon>Malvaceae</taxon>
        <taxon>Grewioideae</taxon>
        <taxon>Apeibeae</taxon>
        <taxon>Corchorus</taxon>
    </lineage>
</organism>
<comment type="caution">
    <text evidence="2">The sequence shown here is derived from an EMBL/GenBank/DDBJ whole genome shotgun (WGS) entry which is preliminary data.</text>
</comment>
<dbReference type="EMBL" id="AWWV01014450">
    <property type="protein sequence ID" value="OMO56840.1"/>
    <property type="molecule type" value="Genomic_DNA"/>
</dbReference>